<dbReference type="Pfam" id="PF13905">
    <property type="entry name" value="Thioredoxin_8"/>
    <property type="match status" value="1"/>
</dbReference>
<dbReference type="InterPro" id="IPR012336">
    <property type="entry name" value="Thioredoxin-like_fold"/>
</dbReference>
<dbReference type="PANTHER" id="PTHR46388:SF2">
    <property type="entry name" value="NHL REPEAT-CONTAINING PROTEIN 2"/>
    <property type="match status" value="1"/>
</dbReference>
<feature type="region of interest" description="Disordered" evidence="1">
    <location>
        <begin position="347"/>
        <end position="385"/>
    </location>
</feature>
<sequence>MEILVSLSGILKDIVKDVEDEATKEDFVIEHIKNVTKSDLLGLQFPQGKDWFNVSRPLTHSDLSGKVVVLDFFTYCCINCLHLVPHLRALEETFSVADGLVVIGVHSAKFENEKNSSNIALALKRHNITHPVINDSNGYMWDKLNISCWPTVLIIGPNGEALFVLVGEQCHDELFLYVETTLKYYKNKISPHSLPVNYNNVVSSSILSFPGKITRIGNTLAVSDSGNHRILILDESGCIKYKIGGKTSGFQDGSLQEAKFNSPQGVAFYNEFEIYVADTENHAIRLIDLKKETVKTVVGNGKQGIDFVGGKTGKLQEISSPWDLCFVPALHIKEHFTSSFGPNNMGNLKGPGLFPSMPPPPPLPPGSAPLPPPNSPVPKKDTVEGGTENLDEKNVLLIAMSGIHQIWALFLKDTNWWKGKKYEKDVCVAIAGSGKEENRNNRYPMMASFAQPSGLIYNRRYKAVFVADSESSSIRKLSLEDGSVSHMAGGDKNPNDLFNFGDTDGKGFSAKLQHPLGVTCSETGDVLYVCDTYNNKLKKIRLATMECSSLHEEGNLFNEPGGCVLDEKEEKLFVADTNNNAIVSYNLGKNVRENVVITEPEEAPKTVKEDSWELETEINNRGGELTLVLRIGPEDVHGSWKIDVNTSKVESDRLKGEITSAPQELLFKFLPTQPETVDVPHIILNLSFCEKDVCLFKKFLIKLVTKRTHDGKDVRKLEFDKTVS</sequence>
<dbReference type="Gene3D" id="2.120.10.30">
    <property type="entry name" value="TolB, C-terminal domain"/>
    <property type="match status" value="2"/>
</dbReference>
<dbReference type="SUPFAM" id="SSF101898">
    <property type="entry name" value="NHL repeat"/>
    <property type="match status" value="1"/>
</dbReference>
<dbReference type="InterPro" id="IPR045302">
    <property type="entry name" value="NHL2_NHL_rpt_dom"/>
</dbReference>
<protein>
    <recommendedName>
        <fullName evidence="2">Thioredoxin domain-containing protein</fullName>
    </recommendedName>
</protein>
<feature type="compositionally biased region" description="Pro residues" evidence="1">
    <location>
        <begin position="356"/>
        <end position="376"/>
    </location>
</feature>
<evidence type="ECO:0000259" key="2">
    <source>
        <dbReference type="PROSITE" id="PS51352"/>
    </source>
</evidence>
<organism evidence="3">
    <name type="scientific">Menopon gallinae</name>
    <name type="common">poultry shaft louse</name>
    <dbReference type="NCBI Taxonomy" id="328185"/>
    <lineage>
        <taxon>Eukaryota</taxon>
        <taxon>Metazoa</taxon>
        <taxon>Ecdysozoa</taxon>
        <taxon>Arthropoda</taxon>
        <taxon>Hexapoda</taxon>
        <taxon>Insecta</taxon>
        <taxon>Pterygota</taxon>
        <taxon>Neoptera</taxon>
        <taxon>Paraneoptera</taxon>
        <taxon>Psocodea</taxon>
        <taxon>Troctomorpha</taxon>
        <taxon>Phthiraptera</taxon>
        <taxon>Amblycera</taxon>
        <taxon>Menoponidae</taxon>
        <taxon>Menopon</taxon>
    </lineage>
</organism>
<dbReference type="PROSITE" id="PS51352">
    <property type="entry name" value="THIOREDOXIN_2"/>
    <property type="match status" value="1"/>
</dbReference>
<dbReference type="PANTHER" id="PTHR46388">
    <property type="entry name" value="NHL REPEAT-CONTAINING PROTEIN 2"/>
    <property type="match status" value="1"/>
</dbReference>
<accession>A0AAW2HKG2</accession>
<dbReference type="AlphaFoldDB" id="A0AAW2HKG2"/>
<dbReference type="InterPro" id="IPR011042">
    <property type="entry name" value="6-blade_b-propeller_TolB-like"/>
</dbReference>
<dbReference type="CDD" id="cd14951">
    <property type="entry name" value="NHL-2_like"/>
    <property type="match status" value="1"/>
</dbReference>
<feature type="domain" description="Thioredoxin" evidence="2">
    <location>
        <begin position="32"/>
        <end position="183"/>
    </location>
</feature>
<name>A0AAW2HKG2_9NEOP</name>
<gene>
    <name evidence="3" type="ORF">PYX00_007820</name>
</gene>
<proteinExistence type="predicted"/>
<evidence type="ECO:0000313" key="3">
    <source>
        <dbReference type="EMBL" id="KAL0270394.1"/>
    </source>
</evidence>
<dbReference type="InterPro" id="IPR036249">
    <property type="entry name" value="Thioredoxin-like_sf"/>
</dbReference>
<dbReference type="Gene3D" id="3.40.30.10">
    <property type="entry name" value="Glutaredoxin"/>
    <property type="match status" value="1"/>
</dbReference>
<comment type="caution">
    <text evidence="3">The sequence shown here is derived from an EMBL/GenBank/DDBJ whole genome shotgun (WGS) entry which is preliminary data.</text>
</comment>
<evidence type="ECO:0000256" key="1">
    <source>
        <dbReference type="SAM" id="MobiDB-lite"/>
    </source>
</evidence>
<reference evidence="3" key="1">
    <citation type="journal article" date="2024" name="Gigascience">
        <title>Chromosome-level genome of the poultry shaft louse Menopon gallinae provides insight into the host-switching and adaptive evolution of parasitic lice.</title>
        <authorList>
            <person name="Xu Y."/>
            <person name="Ma L."/>
            <person name="Liu S."/>
            <person name="Liang Y."/>
            <person name="Liu Q."/>
            <person name="He Z."/>
            <person name="Tian L."/>
            <person name="Duan Y."/>
            <person name="Cai W."/>
            <person name="Li H."/>
            <person name="Song F."/>
        </authorList>
    </citation>
    <scope>NUCLEOTIDE SEQUENCE</scope>
    <source>
        <strain evidence="3">Cailab_2023a</strain>
    </source>
</reference>
<dbReference type="SUPFAM" id="SSF52833">
    <property type="entry name" value="Thioredoxin-like"/>
    <property type="match status" value="1"/>
</dbReference>
<dbReference type="EMBL" id="JARGDH010000004">
    <property type="protein sequence ID" value="KAL0270394.1"/>
    <property type="molecule type" value="Genomic_DNA"/>
</dbReference>
<dbReference type="EMBL" id="JARGDH010000004">
    <property type="protein sequence ID" value="KAL0270395.1"/>
    <property type="molecule type" value="Genomic_DNA"/>
</dbReference>
<dbReference type="InterPro" id="IPR013766">
    <property type="entry name" value="Thioredoxin_domain"/>
</dbReference>